<name>A0A7J8NKD3_9ROSI</name>
<proteinExistence type="predicted"/>
<dbReference type="EMBL" id="JABEZX010354916">
    <property type="protein sequence ID" value="MBA0577313.1"/>
    <property type="molecule type" value="Genomic_DNA"/>
</dbReference>
<sequence length="221" mass="25262">MGVTMKEGVLDPARHTIIVFKENKDSNLTGVVKGSCSKLLGNEAIYLSRFRVDGRASGYRKGMRLKKTIQDWGNIFKNLGNSQVPLSGLVNTMVYLISVQLELDTNKERAVDDVVVSSAMKRGQTLERLHCAIDNDAWRFDGYMSDTLSCLSMEVKKWNRVVYSHIGTRKRHIVNRLADIQKVMERSISNRLVRLEIVVRDELDSVLHHVELLWKQKSRCD</sequence>
<reference evidence="1 2" key="1">
    <citation type="journal article" date="2019" name="Genome Biol. Evol.">
        <title>Insights into the evolution of the New World diploid cottons (Gossypium, subgenus Houzingenia) based on genome sequencing.</title>
        <authorList>
            <person name="Grover C.E."/>
            <person name="Arick M.A. 2nd"/>
            <person name="Thrash A."/>
            <person name="Conover J.L."/>
            <person name="Sanders W.S."/>
            <person name="Peterson D.G."/>
            <person name="Frelichowski J.E."/>
            <person name="Scheffler J.A."/>
            <person name="Scheffler B.E."/>
            <person name="Wendel J.F."/>
        </authorList>
    </citation>
    <scope>NUCLEOTIDE SEQUENCE [LARGE SCALE GENOMIC DNA]</scope>
    <source>
        <strain evidence="1">157</strain>
        <tissue evidence="1">Leaf</tissue>
    </source>
</reference>
<gene>
    <name evidence="1" type="ORF">Golob_023908</name>
</gene>
<evidence type="ECO:0000313" key="2">
    <source>
        <dbReference type="Proteomes" id="UP000593572"/>
    </source>
</evidence>
<accession>A0A7J8NKD3</accession>
<dbReference type="Proteomes" id="UP000593572">
    <property type="component" value="Unassembled WGS sequence"/>
</dbReference>
<evidence type="ECO:0000313" key="1">
    <source>
        <dbReference type="EMBL" id="MBA0577313.1"/>
    </source>
</evidence>
<protein>
    <submittedName>
        <fullName evidence="1">Uncharacterized protein</fullName>
    </submittedName>
</protein>
<organism evidence="1 2">
    <name type="scientific">Gossypium lobatum</name>
    <dbReference type="NCBI Taxonomy" id="34289"/>
    <lineage>
        <taxon>Eukaryota</taxon>
        <taxon>Viridiplantae</taxon>
        <taxon>Streptophyta</taxon>
        <taxon>Embryophyta</taxon>
        <taxon>Tracheophyta</taxon>
        <taxon>Spermatophyta</taxon>
        <taxon>Magnoliopsida</taxon>
        <taxon>eudicotyledons</taxon>
        <taxon>Gunneridae</taxon>
        <taxon>Pentapetalae</taxon>
        <taxon>rosids</taxon>
        <taxon>malvids</taxon>
        <taxon>Malvales</taxon>
        <taxon>Malvaceae</taxon>
        <taxon>Malvoideae</taxon>
        <taxon>Gossypium</taxon>
    </lineage>
</organism>
<comment type="caution">
    <text evidence="1">The sequence shown here is derived from an EMBL/GenBank/DDBJ whole genome shotgun (WGS) entry which is preliminary data.</text>
</comment>
<dbReference type="AlphaFoldDB" id="A0A7J8NKD3"/>
<keyword evidence="2" id="KW-1185">Reference proteome</keyword>